<comment type="similarity">
    <text evidence="2 9">Belongs to the membrane-bound acyltransferase family.</text>
</comment>
<keyword evidence="3 9" id="KW-1003">Cell membrane</keyword>
<evidence type="ECO:0000256" key="3">
    <source>
        <dbReference type="ARBA" id="ARBA00022475"/>
    </source>
</evidence>
<dbReference type="InterPro" id="IPR028362">
    <property type="entry name" value="AlgI"/>
</dbReference>
<dbReference type="InterPro" id="IPR051085">
    <property type="entry name" value="MB_O-acyltransferase"/>
</dbReference>
<feature type="transmembrane region" description="Helical" evidence="10">
    <location>
        <begin position="321"/>
        <end position="337"/>
    </location>
</feature>
<keyword evidence="5 10" id="KW-0812">Transmembrane</keyword>
<feature type="transmembrane region" description="Helical" evidence="10">
    <location>
        <begin position="373"/>
        <end position="390"/>
    </location>
</feature>
<sequence>MIFNSYTFLLVFLPLTLLVFSLLRRFFPRVSFAWLVVASLAFYGVWNPDPEHGWSPKYILLILGSCGGNYLIGRYITAHRGTPQGKFALAGGITTNLLLLGYYKYAGFFAAIATKLTTWPGAIPPIILPLAISFFTFLQIAYLVDAWRGQTKEYKFTDYLLFVTFFPHLIAGPLVHHKEMMPQFKRRPGHTRHWVNFSVGLALLILGLFKKVVIADNLSPIASNIFDLAANGERPLTIGEAWVGAVAYSLQLYFDFSGYSDMALGAARFFGIRFPLNFHSPYKAVSVVDFWRRWHMTLSRFLRDYLYIPLGGNRKGPKRRYVNLFLTMLLGGLWHGAGLTFVIWGALHGAYLCLNHMWFGFRKKMGWKPMPKPLAILLTFLAVLISWVPFRAGTYEIMGGPEGGQKAIAATREILGAMFGMNGFQGWPDRSAYVVKDSHAFRACLILLVVWFLPNTQQFLRRYQPALDPSRVMEGRPGVRRWWEFRPNAVWAVGLVLLFAGVLYQFDKLSEFIYFQF</sequence>
<dbReference type="RefSeq" id="WP_264501806.1">
    <property type="nucleotide sequence ID" value="NZ_JAPDDS010000007.1"/>
</dbReference>
<feature type="transmembrane region" description="Helical" evidence="10">
    <location>
        <begin position="194"/>
        <end position="213"/>
    </location>
</feature>
<feature type="transmembrane region" description="Helical" evidence="10">
    <location>
        <begin position="58"/>
        <end position="76"/>
    </location>
</feature>
<evidence type="ECO:0000256" key="10">
    <source>
        <dbReference type="SAM" id="Phobius"/>
    </source>
</evidence>
<dbReference type="PANTHER" id="PTHR13285:SF23">
    <property type="entry name" value="TEICHOIC ACID D-ALANYLTRANSFERASE"/>
    <property type="match status" value="1"/>
</dbReference>
<dbReference type="InterPro" id="IPR024194">
    <property type="entry name" value="Ac/AlaTfrase_AlgI/DltB"/>
</dbReference>
<protein>
    <submittedName>
        <fullName evidence="11">MBOAT family protein</fullName>
    </submittedName>
</protein>
<feature type="transmembrane region" description="Helical" evidence="10">
    <location>
        <begin position="156"/>
        <end position="174"/>
    </location>
</feature>
<keyword evidence="7 9" id="KW-0472">Membrane</keyword>
<keyword evidence="4 9" id="KW-0808">Transferase</keyword>
<feature type="transmembrane region" description="Helical" evidence="10">
    <location>
        <begin position="6"/>
        <end position="23"/>
    </location>
</feature>
<feature type="transmembrane region" description="Helical" evidence="10">
    <location>
        <begin position="126"/>
        <end position="144"/>
    </location>
</feature>
<evidence type="ECO:0000256" key="6">
    <source>
        <dbReference type="ARBA" id="ARBA00022989"/>
    </source>
</evidence>
<dbReference type="PANTHER" id="PTHR13285">
    <property type="entry name" value="ACYLTRANSFERASE"/>
    <property type="match status" value="1"/>
</dbReference>
<dbReference type="Proteomes" id="UP001207930">
    <property type="component" value="Unassembled WGS sequence"/>
</dbReference>
<keyword evidence="12" id="KW-1185">Reference proteome</keyword>
<evidence type="ECO:0000256" key="5">
    <source>
        <dbReference type="ARBA" id="ARBA00022692"/>
    </source>
</evidence>
<feature type="transmembrane region" description="Helical" evidence="10">
    <location>
        <begin position="30"/>
        <end position="46"/>
    </location>
</feature>
<keyword evidence="8 9" id="KW-0012">Acyltransferase</keyword>
<keyword evidence="6 10" id="KW-1133">Transmembrane helix</keyword>
<feature type="transmembrane region" description="Helical" evidence="10">
    <location>
        <begin position="489"/>
        <end position="506"/>
    </location>
</feature>
<accession>A0ABT3FQJ5</accession>
<organism evidence="11 12">
    <name type="scientific">Luteolibacter flavescens</name>
    <dbReference type="NCBI Taxonomy" id="1859460"/>
    <lineage>
        <taxon>Bacteria</taxon>
        <taxon>Pseudomonadati</taxon>
        <taxon>Verrucomicrobiota</taxon>
        <taxon>Verrucomicrobiia</taxon>
        <taxon>Verrucomicrobiales</taxon>
        <taxon>Verrucomicrobiaceae</taxon>
        <taxon>Luteolibacter</taxon>
    </lineage>
</organism>
<dbReference type="EMBL" id="JAPDDS010000007">
    <property type="protein sequence ID" value="MCW1885849.1"/>
    <property type="molecule type" value="Genomic_DNA"/>
</dbReference>
<evidence type="ECO:0000256" key="2">
    <source>
        <dbReference type="ARBA" id="ARBA00010323"/>
    </source>
</evidence>
<dbReference type="PIRSF" id="PIRSF500217">
    <property type="entry name" value="AlgI"/>
    <property type="match status" value="1"/>
</dbReference>
<feature type="transmembrane region" description="Helical" evidence="10">
    <location>
        <begin position="88"/>
        <end position="106"/>
    </location>
</feature>
<proteinExistence type="inferred from homology"/>
<evidence type="ECO:0000313" key="11">
    <source>
        <dbReference type="EMBL" id="MCW1885849.1"/>
    </source>
</evidence>
<evidence type="ECO:0000256" key="4">
    <source>
        <dbReference type="ARBA" id="ARBA00022679"/>
    </source>
</evidence>
<evidence type="ECO:0000256" key="1">
    <source>
        <dbReference type="ARBA" id="ARBA00004651"/>
    </source>
</evidence>
<evidence type="ECO:0000256" key="9">
    <source>
        <dbReference type="PIRNR" id="PIRNR016636"/>
    </source>
</evidence>
<evidence type="ECO:0000256" key="8">
    <source>
        <dbReference type="ARBA" id="ARBA00023315"/>
    </source>
</evidence>
<dbReference type="PIRSF" id="PIRSF016636">
    <property type="entry name" value="AlgI_DltB"/>
    <property type="match status" value="1"/>
</dbReference>
<gene>
    <name evidence="11" type="ORF">OKA04_14005</name>
</gene>
<dbReference type="Pfam" id="PF03062">
    <property type="entry name" value="MBOAT"/>
    <property type="match status" value="1"/>
</dbReference>
<reference evidence="11 12" key="1">
    <citation type="submission" date="2022-10" db="EMBL/GenBank/DDBJ databases">
        <title>Luteolibacter flavescens strain MCCC 1K03193, whole genome shotgun sequencing project.</title>
        <authorList>
            <person name="Zhao G."/>
            <person name="Shen L."/>
        </authorList>
    </citation>
    <scope>NUCLEOTIDE SEQUENCE [LARGE SCALE GENOMIC DNA]</scope>
    <source>
        <strain evidence="11 12">MCCC 1K03193</strain>
    </source>
</reference>
<evidence type="ECO:0000313" key="12">
    <source>
        <dbReference type="Proteomes" id="UP001207930"/>
    </source>
</evidence>
<evidence type="ECO:0000256" key="7">
    <source>
        <dbReference type="ARBA" id="ARBA00023136"/>
    </source>
</evidence>
<name>A0ABT3FQJ5_9BACT</name>
<comment type="subcellular location">
    <subcellularLocation>
        <location evidence="1">Cell membrane</location>
        <topology evidence="1">Multi-pass membrane protein</topology>
    </subcellularLocation>
</comment>
<dbReference type="InterPro" id="IPR004299">
    <property type="entry name" value="MBOAT_fam"/>
</dbReference>
<comment type="caution">
    <text evidence="11">The sequence shown here is derived from an EMBL/GenBank/DDBJ whole genome shotgun (WGS) entry which is preliminary data.</text>
</comment>